<dbReference type="GO" id="GO:0005886">
    <property type="term" value="C:plasma membrane"/>
    <property type="evidence" value="ECO:0007669"/>
    <property type="project" value="UniProtKB-SubCell"/>
</dbReference>
<dbReference type="GO" id="GO:0032259">
    <property type="term" value="P:methylation"/>
    <property type="evidence" value="ECO:0007669"/>
    <property type="project" value="UniProtKB-KW"/>
</dbReference>
<keyword evidence="9" id="KW-0997">Cell inner membrane</keyword>
<dbReference type="InterPro" id="IPR049177">
    <property type="entry name" value="MgtC_SapB_SrpB_YhiD_N"/>
</dbReference>
<keyword evidence="12" id="KW-0808">Transferase</keyword>
<dbReference type="Gene3D" id="3.30.70.260">
    <property type="match status" value="1"/>
</dbReference>
<evidence type="ECO:0000256" key="8">
    <source>
        <dbReference type="ARBA" id="ARBA00025369"/>
    </source>
</evidence>
<evidence type="ECO:0000313" key="12">
    <source>
        <dbReference type="EMBL" id="PJG54608.1"/>
    </source>
</evidence>
<accession>A0A2M8R9Y4</accession>
<keyword evidence="13" id="KW-1185">Reference proteome</keyword>
<comment type="caution">
    <text evidence="12">The sequence shown here is derived from an EMBL/GenBank/DDBJ whole genome shotgun (WGS) entry which is preliminary data.</text>
</comment>
<keyword evidence="4" id="KW-1003">Cell membrane</keyword>
<name>A0A2M8R9Y4_9BRAD</name>
<evidence type="ECO:0000259" key="11">
    <source>
        <dbReference type="Pfam" id="PF21770"/>
    </source>
</evidence>
<evidence type="ECO:0000256" key="6">
    <source>
        <dbReference type="ARBA" id="ARBA00022989"/>
    </source>
</evidence>
<dbReference type="GO" id="GO:0008168">
    <property type="term" value="F:methyltransferase activity"/>
    <property type="evidence" value="ECO:0007669"/>
    <property type="project" value="UniProtKB-KW"/>
</dbReference>
<feature type="transmembrane region" description="Helical" evidence="9">
    <location>
        <begin position="12"/>
        <end position="30"/>
    </location>
</feature>
<proteinExistence type="inferred from homology"/>
<evidence type="ECO:0000259" key="10">
    <source>
        <dbReference type="Pfam" id="PF02308"/>
    </source>
</evidence>
<evidence type="ECO:0000256" key="1">
    <source>
        <dbReference type="ARBA" id="ARBA00004651"/>
    </source>
</evidence>
<dbReference type="PRINTS" id="PR01837">
    <property type="entry name" value="MGTCSAPBPROT"/>
</dbReference>
<comment type="function">
    <text evidence="8">Virulence factor required for growth in low Mg(2+) medium and for intramacrophage survival. May be involved in regulating membrane potential by activating Na(+)/K(+)-ATPase.</text>
</comment>
<evidence type="ECO:0000256" key="5">
    <source>
        <dbReference type="ARBA" id="ARBA00022692"/>
    </source>
</evidence>
<keyword evidence="6 9" id="KW-1133">Transmembrane helix</keyword>
<protein>
    <recommendedName>
        <fullName evidence="3 9">Protein MgtC</fullName>
    </recommendedName>
</protein>
<evidence type="ECO:0000313" key="13">
    <source>
        <dbReference type="Proteomes" id="UP000231194"/>
    </source>
</evidence>
<comment type="subcellular location">
    <subcellularLocation>
        <location evidence="9">Cell inner membrane</location>
        <topology evidence="9">Multi-pass membrane protein</topology>
    </subcellularLocation>
    <subcellularLocation>
        <location evidence="1">Cell membrane</location>
        <topology evidence="1">Multi-pass membrane protein</topology>
    </subcellularLocation>
</comment>
<dbReference type="EMBL" id="PGVG01000009">
    <property type="protein sequence ID" value="PJG54608.1"/>
    <property type="molecule type" value="Genomic_DNA"/>
</dbReference>
<dbReference type="PANTHER" id="PTHR33778:SF3">
    <property type="entry name" value="PROTEIN MGTC"/>
    <property type="match status" value="1"/>
</dbReference>
<gene>
    <name evidence="12" type="ORF">CVM73_13090</name>
</gene>
<evidence type="ECO:0000256" key="9">
    <source>
        <dbReference type="RuleBase" id="RU365041"/>
    </source>
</evidence>
<feature type="transmembrane region" description="Helical" evidence="9">
    <location>
        <begin position="71"/>
        <end position="88"/>
    </location>
</feature>
<dbReference type="OrthoDB" id="9811198at2"/>
<keyword evidence="5 9" id="KW-0812">Transmembrane</keyword>
<evidence type="ECO:0000256" key="4">
    <source>
        <dbReference type="ARBA" id="ARBA00022475"/>
    </source>
</evidence>
<dbReference type="AlphaFoldDB" id="A0A2M8R9Y4"/>
<evidence type="ECO:0000256" key="3">
    <source>
        <dbReference type="ARBA" id="ARBA00013833"/>
    </source>
</evidence>
<evidence type="ECO:0000256" key="2">
    <source>
        <dbReference type="ARBA" id="ARBA00009298"/>
    </source>
</evidence>
<reference evidence="12 13" key="1">
    <citation type="submission" date="2017-11" db="EMBL/GenBank/DDBJ databases">
        <title>Bradyrhizobium forestalis sp. nov., an efficient nitrogen-fixing bacterium isolated from nodules of forest legume species in the Amazon.</title>
        <authorList>
            <person name="Costa E.M."/>
            <person name="Guimaraes A."/>
            <person name="Carvalho T.S."/>
            <person name="Rodrigues T.L."/>
            <person name="Ribeiro P.R.A."/>
            <person name="Lebbe L."/>
            <person name="Willems A."/>
            <person name="Moreira F.M.S."/>
        </authorList>
    </citation>
    <scope>NUCLEOTIDE SEQUENCE [LARGE SCALE GENOMIC DNA]</scope>
    <source>
        <strain evidence="12 13">INPA54B</strain>
    </source>
</reference>
<dbReference type="PANTHER" id="PTHR33778">
    <property type="entry name" value="PROTEIN MGTC"/>
    <property type="match status" value="1"/>
</dbReference>
<comment type="similarity">
    <text evidence="2 9">Belongs to the MgtC/SapB family.</text>
</comment>
<dbReference type="InterPro" id="IPR003416">
    <property type="entry name" value="MgtC/SapB/SrpB/YhiD_fam"/>
</dbReference>
<dbReference type="Proteomes" id="UP000231194">
    <property type="component" value="Unassembled WGS sequence"/>
</dbReference>
<keyword evidence="12" id="KW-0489">Methyltransferase</keyword>
<organism evidence="12 13">
    <name type="scientific">Bradyrhizobium forestalis</name>
    <dbReference type="NCBI Taxonomy" id="1419263"/>
    <lineage>
        <taxon>Bacteria</taxon>
        <taxon>Pseudomonadati</taxon>
        <taxon>Pseudomonadota</taxon>
        <taxon>Alphaproteobacteria</taxon>
        <taxon>Hyphomicrobiales</taxon>
        <taxon>Nitrobacteraceae</taxon>
        <taxon>Bradyrhizobium</taxon>
    </lineage>
</organism>
<feature type="domain" description="MgtC/SapB/SrpB/YhiD N-terminal" evidence="10">
    <location>
        <begin position="19"/>
        <end position="139"/>
    </location>
</feature>
<dbReference type="InterPro" id="IPR048640">
    <property type="entry name" value="MgtC-like_C"/>
</dbReference>
<dbReference type="Pfam" id="PF21770">
    <property type="entry name" value="MgtC_SapB_C"/>
    <property type="match status" value="1"/>
</dbReference>
<feature type="domain" description="MgtC-like C-terminal" evidence="11">
    <location>
        <begin position="158"/>
        <end position="232"/>
    </location>
</feature>
<feature type="transmembrane region" description="Helical" evidence="9">
    <location>
        <begin position="42"/>
        <end position="65"/>
    </location>
</feature>
<dbReference type="Pfam" id="PF02308">
    <property type="entry name" value="MgtC"/>
    <property type="match status" value="1"/>
</dbReference>
<keyword evidence="7 9" id="KW-0472">Membrane</keyword>
<evidence type="ECO:0000256" key="7">
    <source>
        <dbReference type="ARBA" id="ARBA00023136"/>
    </source>
</evidence>
<dbReference type="RefSeq" id="WP_100232398.1">
    <property type="nucleotide sequence ID" value="NZ_PGVG01000009.1"/>
</dbReference>
<sequence>MRFLTTFQLADFADTLVSLTTAFVLGTLIGAERQYRQRTAGLRTNVLVAVGAAAFVDLAMNLAGADGAVRVIAYVVSGIGFLGAGVIMKQGMDVRGLNTAATLWASAAVGSCAGADMIAQAAALTVFVIAGNTMLRPLVNAINRIPLNEKALEATYYFKLAVAADALPDMRDRLVEKLEIAKYSVADIDVAEIGDDILEIAAKLVATAVDPNELNAVATDLQHLPGVRHATWEVSTTE</sequence>